<dbReference type="KEGG" id="hfl:PUV54_02345"/>
<comment type="similarity">
    <text evidence="1">Belongs to the virb1 family.</text>
</comment>
<dbReference type="Proteomes" id="UP001214043">
    <property type="component" value="Chromosome"/>
</dbReference>
<sequence length="278" mass="28714">MTSEIASAGNTGAALVTGAVKRASQSTGAHFDFLMKMAARESGFDPNAKAKTSSAAGLFQFIEQTWLATVKKYGAGHGLGDVAAKITRNANGRYAVADPAERQAVLNLRFDADKASAMAGELANENKRALESRLGRAVTSADLYTAHFLGPAGAVKLLSAAASTKAADLLPRAAAANKPVFYDGARAKTVGEVVASIAKSMGETAKVISTAQNTNASETKSFAPVAAYKSFIADTFSAPARAVVSSGGGLSAMALGVIDALDATLMRDDRNSDREDRF</sequence>
<dbReference type="Pfam" id="PF01464">
    <property type="entry name" value="SLT"/>
    <property type="match status" value="1"/>
</dbReference>
<organism evidence="3 4">
    <name type="scientific">Hyphococcus flavus</name>
    <dbReference type="NCBI Taxonomy" id="1866326"/>
    <lineage>
        <taxon>Bacteria</taxon>
        <taxon>Pseudomonadati</taxon>
        <taxon>Pseudomonadota</taxon>
        <taxon>Alphaproteobacteria</taxon>
        <taxon>Parvularculales</taxon>
        <taxon>Parvularculaceae</taxon>
        <taxon>Hyphococcus</taxon>
    </lineage>
</organism>
<dbReference type="Gene3D" id="1.10.530.10">
    <property type="match status" value="1"/>
</dbReference>
<evidence type="ECO:0000313" key="3">
    <source>
        <dbReference type="EMBL" id="WDI32029.1"/>
    </source>
</evidence>
<reference evidence="3" key="1">
    <citation type="submission" date="2023-02" db="EMBL/GenBank/DDBJ databases">
        <title>Genome sequence of Hyphococcus flavus.</title>
        <authorList>
            <person name="Rong J.-C."/>
            <person name="Zhao Q."/>
            <person name="Yi M."/>
            <person name="Wu J.-Y."/>
        </authorList>
    </citation>
    <scope>NUCLEOTIDE SEQUENCE</scope>
    <source>
        <strain evidence="3">MCCC 1K03223</strain>
    </source>
</reference>
<protein>
    <submittedName>
        <fullName evidence="3">Transglycosylase SLT domain-containing protein</fullName>
    </submittedName>
</protein>
<gene>
    <name evidence="3" type="ORF">PUV54_02345</name>
</gene>
<evidence type="ECO:0000313" key="4">
    <source>
        <dbReference type="Proteomes" id="UP001214043"/>
    </source>
</evidence>
<keyword evidence="4" id="KW-1185">Reference proteome</keyword>
<name>A0AAE9ZC66_9PROT</name>
<accession>A0AAE9ZC66</accession>
<dbReference type="EMBL" id="CP118166">
    <property type="protein sequence ID" value="WDI32029.1"/>
    <property type="molecule type" value="Genomic_DNA"/>
</dbReference>
<dbReference type="AlphaFoldDB" id="A0AAE9ZC66"/>
<dbReference type="SUPFAM" id="SSF53955">
    <property type="entry name" value="Lysozyme-like"/>
    <property type="match status" value="1"/>
</dbReference>
<feature type="domain" description="Transglycosylase SLT" evidence="2">
    <location>
        <begin position="21"/>
        <end position="74"/>
    </location>
</feature>
<evidence type="ECO:0000259" key="2">
    <source>
        <dbReference type="Pfam" id="PF01464"/>
    </source>
</evidence>
<dbReference type="InterPro" id="IPR008258">
    <property type="entry name" value="Transglycosylase_SLT_dom_1"/>
</dbReference>
<evidence type="ECO:0000256" key="1">
    <source>
        <dbReference type="ARBA" id="ARBA00009387"/>
    </source>
</evidence>
<dbReference type="InterPro" id="IPR023346">
    <property type="entry name" value="Lysozyme-like_dom_sf"/>
</dbReference>
<dbReference type="RefSeq" id="WP_274493913.1">
    <property type="nucleotide sequence ID" value="NZ_CP118166.1"/>
</dbReference>
<proteinExistence type="inferred from homology"/>